<dbReference type="PANTHER" id="PTHR10131:SF94">
    <property type="entry name" value="TNF RECEPTOR-ASSOCIATED FACTOR 4"/>
    <property type="match status" value="1"/>
</dbReference>
<evidence type="ECO:0000259" key="3">
    <source>
        <dbReference type="PROSITE" id="PS50144"/>
    </source>
</evidence>
<dbReference type="GO" id="GO:0007165">
    <property type="term" value="P:signal transduction"/>
    <property type="evidence" value="ECO:0007669"/>
    <property type="project" value="InterPro"/>
</dbReference>
<evidence type="ECO:0000259" key="2">
    <source>
        <dbReference type="PROSITE" id="PS50017"/>
    </source>
</evidence>
<name>A0A1X7UCV7_AMPQE</name>
<feature type="coiled-coil region" evidence="1">
    <location>
        <begin position="485"/>
        <end position="556"/>
    </location>
</feature>
<dbReference type="AlphaFoldDB" id="A0A1X7UCV7"/>
<dbReference type="InterPro" id="IPR011029">
    <property type="entry name" value="DEATH-like_dom_sf"/>
</dbReference>
<keyword evidence="1" id="KW-0175">Coiled coil</keyword>
<dbReference type="GO" id="GO:0043122">
    <property type="term" value="P:regulation of canonical NF-kappaB signal transduction"/>
    <property type="evidence" value="ECO:0007669"/>
    <property type="project" value="TreeGrafter"/>
</dbReference>
<sequence>MATKSMSCSSSLSLFSSPLTIEQLIDVLNLLKRCGFPQTRWHELGLTLGLYKNTLDIIKRDSDTTYECLTECLSQWLSRADNVDSKGGAAFDSLSDALKSMNENAVADKLDQEKHNACSALAIDIFNTHHPLLSQFLTDPVSVAIMLQREGVITGQVLASVESASPSVPNQHEVLLAAIIVAIQNKYSLLQTFASVLCKFTGNIKLGTIIQRDYDKTFHEHDHLILDEEESSESSGCDSNKSTPNYGGPLYIPQCKSRDFDELHAKFAKMFSNVRKAISKCPPPLEDLKTFIEDFNSDLEAELSFISNLQSVMRLIRKNCSLINIVILEAVVEHFEINDAQKYIDDYKREIDESCRSLSVDLCLNEPFDVVRASPPLKCETATYVLGWEATEHKLKDVTDIVSKSSGKFIKLINIKSIESITITCSFPHSLTGALIIKLSENLELLIKNGLVKLTVGYCTIWKKQEPLEEDLQKIKEQSHDTKRQKELKETVQQLRNILNEKEKELNKIKEKLQEMSSLKKTKEDQNEEECALVELKEVKEATNDLKEKLQRIKKEYDIKCHTDSASASYKIIKGMRMEKEQILTNKTGLLDWNESLIDIKREIAELQEQISLMSVHILNEREENEELMHKIKESLIDYKRDTLKLDQEISSEQTLVKREVDQQVIHQEIKEQLGKLIISVELHQTISKLSDDSGGPHTPPVEVLMTSFASHHKSNKHWYSPGFYSHHNGYKLCLRVRANGESEGSETHLSIYIHLMRGEYDDTLKWPVRGRVNLELFKRKHDKNHFAGKIEFNNDSNPEATGRVINGILLRSGTAAFVGEGGATFIPQGLLFKDYVKDDSIRIRITSVDLSGQGNSLPVSFATNGCIFEFRVNNFSALKKYNGSYVSDHFYTHEEEQGYSFVLMVYPNGVGANKGKNVSIFAHLTKGLNDDQLKFPFRGEFTVQAVNCHADQNHIEKVIRINEFTDPNETYGRRVAWYNVTGRALNGYGFPEFLGHEQLEYNKENNTQYLDDTDSILFRVTKVKVMSV</sequence>
<dbReference type="InParanoid" id="A0A1X7UCV7"/>
<feature type="domain" description="Death" evidence="2">
    <location>
        <begin position="40"/>
        <end position="114"/>
    </location>
</feature>
<dbReference type="Gene3D" id="1.10.533.10">
    <property type="entry name" value="Death Domain, Fas"/>
    <property type="match status" value="1"/>
</dbReference>
<feature type="domain" description="MATH" evidence="3">
    <location>
        <begin position="866"/>
        <end position="1021"/>
    </location>
</feature>
<dbReference type="InterPro" id="IPR002083">
    <property type="entry name" value="MATH/TRAF_dom"/>
</dbReference>
<dbReference type="Pfam" id="PF21355">
    <property type="entry name" value="TRAF-mep_MATH"/>
    <property type="match status" value="1"/>
</dbReference>
<dbReference type="SUPFAM" id="SSF49599">
    <property type="entry name" value="TRAF domain-like"/>
    <property type="match status" value="2"/>
</dbReference>
<dbReference type="Pfam" id="PF22486">
    <property type="entry name" value="MATH_2"/>
    <property type="match status" value="1"/>
</dbReference>
<dbReference type="PANTHER" id="PTHR10131">
    <property type="entry name" value="TNF RECEPTOR ASSOCIATED FACTOR"/>
    <property type="match status" value="1"/>
</dbReference>
<feature type="domain" description="MATH" evidence="3">
    <location>
        <begin position="699"/>
        <end position="848"/>
    </location>
</feature>
<evidence type="ECO:0008006" key="5">
    <source>
        <dbReference type="Google" id="ProtNLM"/>
    </source>
</evidence>
<dbReference type="Gene3D" id="2.60.210.10">
    <property type="entry name" value="Apoptosis, Tumor Necrosis Factor Receptor Associated Protein 2, Chain A"/>
    <property type="match status" value="2"/>
</dbReference>
<dbReference type="OrthoDB" id="1737200at2759"/>
<dbReference type="InterPro" id="IPR000488">
    <property type="entry name" value="Death_dom"/>
</dbReference>
<evidence type="ECO:0000256" key="1">
    <source>
        <dbReference type="SAM" id="Coils"/>
    </source>
</evidence>
<evidence type="ECO:0000313" key="4">
    <source>
        <dbReference type="EnsemblMetazoa" id="Aqu2.1.25784_001"/>
    </source>
</evidence>
<dbReference type="CDD" id="cd01670">
    <property type="entry name" value="Death"/>
    <property type="match status" value="1"/>
</dbReference>
<accession>A0A1X7UCV7</accession>
<reference evidence="4" key="1">
    <citation type="submission" date="2017-05" db="UniProtKB">
        <authorList>
            <consortium name="EnsemblMetazoa"/>
        </authorList>
    </citation>
    <scope>IDENTIFICATION</scope>
</reference>
<dbReference type="InterPro" id="IPR049342">
    <property type="entry name" value="TRAF1-6_MATH_dom"/>
</dbReference>
<dbReference type="InterPro" id="IPR008974">
    <property type="entry name" value="TRAF-like"/>
</dbReference>
<dbReference type="SUPFAM" id="SSF47986">
    <property type="entry name" value="DEATH domain"/>
    <property type="match status" value="1"/>
</dbReference>
<organism evidence="4">
    <name type="scientific">Amphimedon queenslandica</name>
    <name type="common">Sponge</name>
    <dbReference type="NCBI Taxonomy" id="400682"/>
    <lineage>
        <taxon>Eukaryota</taxon>
        <taxon>Metazoa</taxon>
        <taxon>Porifera</taxon>
        <taxon>Demospongiae</taxon>
        <taxon>Heteroscleromorpha</taxon>
        <taxon>Haplosclerida</taxon>
        <taxon>Niphatidae</taxon>
        <taxon>Amphimedon</taxon>
    </lineage>
</organism>
<dbReference type="PROSITE" id="PS50017">
    <property type="entry name" value="DEATH_DOMAIN"/>
    <property type="match status" value="1"/>
</dbReference>
<dbReference type="EnsemblMetazoa" id="Aqu2.1.25784_001">
    <property type="protein sequence ID" value="Aqu2.1.25784_001"/>
    <property type="gene ID" value="Aqu2.1.25784"/>
</dbReference>
<protein>
    <recommendedName>
        <fullName evidence="5">Death domain-containing protein</fullName>
    </recommendedName>
</protein>
<dbReference type="SMART" id="SM00061">
    <property type="entry name" value="MATH"/>
    <property type="match status" value="2"/>
</dbReference>
<proteinExistence type="predicted"/>
<dbReference type="PROSITE" id="PS50144">
    <property type="entry name" value="MATH"/>
    <property type="match status" value="2"/>
</dbReference>